<feature type="domain" description="C2H2-type" evidence="5">
    <location>
        <begin position="149"/>
        <end position="176"/>
    </location>
</feature>
<evidence type="ECO:0000256" key="1">
    <source>
        <dbReference type="ARBA" id="ARBA00022723"/>
    </source>
</evidence>
<dbReference type="EMBL" id="JAIFRP010000023">
    <property type="protein sequence ID" value="KAK2584879.1"/>
    <property type="molecule type" value="Genomic_DNA"/>
</dbReference>
<keyword evidence="1" id="KW-0479">Metal-binding</keyword>
<dbReference type="SMART" id="SM00355">
    <property type="entry name" value="ZnF_C2H2"/>
    <property type="match status" value="2"/>
</dbReference>
<dbReference type="SUPFAM" id="SSF57667">
    <property type="entry name" value="beta-beta-alpha zinc fingers"/>
    <property type="match status" value="1"/>
</dbReference>
<dbReference type="InterPro" id="IPR036236">
    <property type="entry name" value="Znf_C2H2_sf"/>
</dbReference>
<protein>
    <recommendedName>
        <fullName evidence="9">C2H2-type domain-containing protein</fullName>
    </recommendedName>
</protein>
<dbReference type="InterPro" id="IPR013087">
    <property type="entry name" value="Znf_C2H2_type"/>
</dbReference>
<evidence type="ECO:0000259" key="5">
    <source>
        <dbReference type="PROSITE" id="PS50157"/>
    </source>
</evidence>
<reference evidence="7" key="1">
    <citation type="submission" date="2021-08" db="EMBL/GenBank/DDBJ databases">
        <authorList>
            <person name="Misof B."/>
            <person name="Oliver O."/>
            <person name="Podsiadlowski L."/>
            <person name="Donath A."/>
            <person name="Peters R."/>
            <person name="Mayer C."/>
            <person name="Rust J."/>
            <person name="Gunkel S."/>
            <person name="Lesny P."/>
            <person name="Martin S."/>
            <person name="Oeyen J.P."/>
            <person name="Petersen M."/>
            <person name="Panagiotis P."/>
            <person name="Wilbrandt J."/>
            <person name="Tanja T."/>
        </authorList>
    </citation>
    <scope>NUCLEOTIDE SEQUENCE</scope>
    <source>
        <strain evidence="7">GBR_01_08_01A</strain>
        <tissue evidence="7">Thorax + abdomen</tissue>
    </source>
</reference>
<accession>A0AAD9RS71</accession>
<dbReference type="GO" id="GO:0003677">
    <property type="term" value="F:DNA binding"/>
    <property type="evidence" value="ECO:0007669"/>
    <property type="project" value="InterPro"/>
</dbReference>
<dbReference type="Proteomes" id="UP001258017">
    <property type="component" value="Unassembled WGS sequence"/>
</dbReference>
<dbReference type="GO" id="GO:0008270">
    <property type="term" value="F:zinc ion binding"/>
    <property type="evidence" value="ECO:0007669"/>
    <property type="project" value="UniProtKB-KW"/>
</dbReference>
<name>A0AAD9RS71_9HYME</name>
<dbReference type="Pfam" id="PF00096">
    <property type="entry name" value="zf-C2H2"/>
    <property type="match status" value="1"/>
</dbReference>
<dbReference type="AlphaFoldDB" id="A0AAD9RS71"/>
<feature type="domain" description="BED-type" evidence="6">
    <location>
        <begin position="159"/>
        <end position="201"/>
    </location>
</feature>
<dbReference type="PROSITE" id="PS50808">
    <property type="entry name" value="ZF_BED"/>
    <property type="match status" value="1"/>
</dbReference>
<organism evidence="7 8">
    <name type="scientific">Odynerus spinipes</name>
    <dbReference type="NCBI Taxonomy" id="1348599"/>
    <lineage>
        <taxon>Eukaryota</taxon>
        <taxon>Metazoa</taxon>
        <taxon>Ecdysozoa</taxon>
        <taxon>Arthropoda</taxon>
        <taxon>Hexapoda</taxon>
        <taxon>Insecta</taxon>
        <taxon>Pterygota</taxon>
        <taxon>Neoptera</taxon>
        <taxon>Endopterygota</taxon>
        <taxon>Hymenoptera</taxon>
        <taxon>Apocrita</taxon>
        <taxon>Aculeata</taxon>
        <taxon>Vespoidea</taxon>
        <taxon>Vespidae</taxon>
        <taxon>Eumeninae</taxon>
        <taxon>Odynerus</taxon>
    </lineage>
</organism>
<keyword evidence="8" id="KW-1185">Reference proteome</keyword>
<keyword evidence="3" id="KW-0862">Zinc</keyword>
<keyword evidence="2 4" id="KW-0863">Zinc-finger</keyword>
<reference evidence="7" key="2">
    <citation type="journal article" date="2023" name="Commun. Biol.">
        <title>Intrasexual cuticular hydrocarbon dimorphism in a wasp sheds light on hydrocarbon biosynthesis genes in Hymenoptera.</title>
        <authorList>
            <person name="Moris V.C."/>
            <person name="Podsiadlowski L."/>
            <person name="Martin S."/>
            <person name="Oeyen J.P."/>
            <person name="Donath A."/>
            <person name="Petersen M."/>
            <person name="Wilbrandt J."/>
            <person name="Misof B."/>
            <person name="Liedtke D."/>
            <person name="Thamm M."/>
            <person name="Scheiner R."/>
            <person name="Schmitt T."/>
            <person name="Niehuis O."/>
        </authorList>
    </citation>
    <scope>NUCLEOTIDE SEQUENCE</scope>
    <source>
        <strain evidence="7">GBR_01_08_01A</strain>
    </source>
</reference>
<evidence type="ECO:0008006" key="9">
    <source>
        <dbReference type="Google" id="ProtNLM"/>
    </source>
</evidence>
<evidence type="ECO:0000313" key="8">
    <source>
        <dbReference type="Proteomes" id="UP001258017"/>
    </source>
</evidence>
<proteinExistence type="predicted"/>
<gene>
    <name evidence="7" type="ORF">KPH14_002475</name>
</gene>
<sequence>MNCAHLCITLSTVHSLINLSIPFEQARIPKCWTQIPRNFLVHETFRKDEPDACPSSNRIKKIKKAANQNVTDNWEILRSTFTRVFPFPCGVAVYWKEYPTLQEAILLDRCTVNWKRSATVCQQQEQQHQQQEQQQQHQQRSPQQQQQGHVCDNCGKVYKQRNALWRHFTYECGKSPRFQCPYCRYRTKQRSNMYSHIKHRHYGLKIFVIDLEATN</sequence>
<evidence type="ECO:0000313" key="7">
    <source>
        <dbReference type="EMBL" id="KAK2584879.1"/>
    </source>
</evidence>
<evidence type="ECO:0000256" key="3">
    <source>
        <dbReference type="ARBA" id="ARBA00022833"/>
    </source>
</evidence>
<evidence type="ECO:0000259" key="6">
    <source>
        <dbReference type="PROSITE" id="PS50808"/>
    </source>
</evidence>
<feature type="domain" description="C2H2-type" evidence="5">
    <location>
        <begin position="178"/>
        <end position="206"/>
    </location>
</feature>
<evidence type="ECO:0000256" key="2">
    <source>
        <dbReference type="ARBA" id="ARBA00022771"/>
    </source>
</evidence>
<dbReference type="PROSITE" id="PS50157">
    <property type="entry name" value="ZINC_FINGER_C2H2_2"/>
    <property type="match status" value="2"/>
</dbReference>
<dbReference type="Gene3D" id="3.30.160.60">
    <property type="entry name" value="Classic Zinc Finger"/>
    <property type="match status" value="1"/>
</dbReference>
<evidence type="ECO:0000256" key="4">
    <source>
        <dbReference type="PROSITE-ProRule" id="PRU00042"/>
    </source>
</evidence>
<comment type="caution">
    <text evidence="7">The sequence shown here is derived from an EMBL/GenBank/DDBJ whole genome shotgun (WGS) entry which is preliminary data.</text>
</comment>
<dbReference type="InterPro" id="IPR003656">
    <property type="entry name" value="Znf_BED"/>
</dbReference>